<dbReference type="RefSeq" id="WP_169101984.1">
    <property type="nucleotide sequence ID" value="NZ_JABBVZ010000086.1"/>
</dbReference>
<dbReference type="Proteomes" id="UP000533476">
    <property type="component" value="Unassembled WGS sequence"/>
</dbReference>
<dbReference type="InterPro" id="IPR047183">
    <property type="entry name" value="GDO-like"/>
</dbReference>
<evidence type="ECO:0000256" key="2">
    <source>
        <dbReference type="ARBA" id="ARBA00023002"/>
    </source>
</evidence>
<accession>A0A7Y0L7G2</accession>
<dbReference type="InterPro" id="IPR014710">
    <property type="entry name" value="RmlC-like_jellyroll"/>
</dbReference>
<gene>
    <name evidence="4" type="ORF">HIJ39_17505</name>
</gene>
<evidence type="ECO:0000256" key="1">
    <source>
        <dbReference type="ARBA" id="ARBA00022964"/>
    </source>
</evidence>
<dbReference type="SUPFAM" id="SSF51182">
    <property type="entry name" value="RmlC-like cupins"/>
    <property type="match status" value="1"/>
</dbReference>
<protein>
    <submittedName>
        <fullName evidence="4">Cupin domain-containing protein</fullName>
    </submittedName>
</protein>
<dbReference type="PANTHER" id="PTHR41517:SF1">
    <property type="entry name" value="CUPIN"/>
    <property type="match status" value="1"/>
</dbReference>
<comment type="caution">
    <text evidence="4">The sequence shown here is derived from an EMBL/GenBank/DDBJ whole genome shotgun (WGS) entry which is preliminary data.</text>
</comment>
<dbReference type="AlphaFoldDB" id="A0A7Y0L7G2"/>
<evidence type="ECO:0000259" key="3">
    <source>
        <dbReference type="Pfam" id="PF07883"/>
    </source>
</evidence>
<keyword evidence="2" id="KW-0560">Oxidoreductase</keyword>
<dbReference type="CDD" id="cd02216">
    <property type="entry name" value="cupin_GDO-like_N"/>
    <property type="match status" value="1"/>
</dbReference>
<sequence>MSDSASSRLAAYYEELRQHHLGPLWNSIGSMMTPEPSPRAQPHLWRWVDVYRYVMEAGELVTPDRGAERRVVFFSNPGFAGLEPWGWGALTNTLYAGVQLLRPGEKAPAHRHNQSAIRFILQGTGAYTAVEGERIDMEPGDFLITPAGLWHDHVHVGSEDMLWLDCLDIPMLYQLGVMFFENYPEYNHPITHPNGYTTRRYSASGLRPIQDHDRTYAPQAVFKWHKTQEVLDQLTQLDPDPYDGFAVEYINPATGQAAGITIGAMMQKLVSGQHTKAHRHAHSAIYHVFRGDGATIINGVRFVWHTGDTFVIPNWAWHEHVNTGSNDAYLFSTNDGPVMERLGLERCEAHPENTQRVEREFDG</sequence>
<dbReference type="Gene3D" id="2.60.120.10">
    <property type="entry name" value="Jelly Rolls"/>
    <property type="match status" value="1"/>
</dbReference>
<dbReference type="GO" id="GO:0051213">
    <property type="term" value="F:dioxygenase activity"/>
    <property type="evidence" value="ECO:0007669"/>
    <property type="project" value="UniProtKB-KW"/>
</dbReference>
<dbReference type="InterPro" id="IPR013096">
    <property type="entry name" value="Cupin_2"/>
</dbReference>
<keyword evidence="5" id="KW-1185">Reference proteome</keyword>
<evidence type="ECO:0000313" key="5">
    <source>
        <dbReference type="Proteomes" id="UP000533476"/>
    </source>
</evidence>
<keyword evidence="1" id="KW-0223">Dioxygenase</keyword>
<evidence type="ECO:0000313" key="4">
    <source>
        <dbReference type="EMBL" id="NMP24131.1"/>
    </source>
</evidence>
<dbReference type="InterPro" id="IPR011051">
    <property type="entry name" value="RmlC_Cupin_sf"/>
</dbReference>
<reference evidence="4 5" key="1">
    <citation type="submission" date="2020-04" db="EMBL/GenBank/DDBJ databases">
        <authorList>
            <person name="Zhang R."/>
            <person name="Schippers A."/>
        </authorList>
    </citation>
    <scope>NUCLEOTIDE SEQUENCE [LARGE SCALE GENOMIC DNA]</scope>
    <source>
        <strain evidence="4 5">DSM 109850</strain>
    </source>
</reference>
<feature type="domain" description="Cupin type-2" evidence="3">
    <location>
        <begin position="98"/>
        <end position="165"/>
    </location>
</feature>
<proteinExistence type="predicted"/>
<dbReference type="CDD" id="cd06992">
    <property type="entry name" value="cupin_GDO-like_C"/>
    <property type="match status" value="1"/>
</dbReference>
<dbReference type="PANTHER" id="PTHR41517">
    <property type="entry name" value="1,2-DIOXYGENASE PROTEIN-RELATED"/>
    <property type="match status" value="1"/>
</dbReference>
<organism evidence="4 5">
    <name type="scientific">Sulfobacillus harzensis</name>
    <dbReference type="NCBI Taxonomy" id="2729629"/>
    <lineage>
        <taxon>Bacteria</taxon>
        <taxon>Bacillati</taxon>
        <taxon>Bacillota</taxon>
        <taxon>Clostridia</taxon>
        <taxon>Eubacteriales</taxon>
        <taxon>Clostridiales Family XVII. Incertae Sedis</taxon>
        <taxon>Sulfobacillus</taxon>
    </lineage>
</organism>
<dbReference type="Pfam" id="PF07883">
    <property type="entry name" value="Cupin_2"/>
    <property type="match status" value="2"/>
</dbReference>
<name>A0A7Y0L7G2_9FIRM</name>
<dbReference type="EMBL" id="JABBVZ010000086">
    <property type="protein sequence ID" value="NMP24131.1"/>
    <property type="molecule type" value="Genomic_DNA"/>
</dbReference>
<feature type="domain" description="Cupin type-2" evidence="3">
    <location>
        <begin position="267"/>
        <end position="332"/>
    </location>
</feature>